<evidence type="ECO:0000313" key="10">
    <source>
        <dbReference type="Proteomes" id="UP001500886"/>
    </source>
</evidence>
<feature type="compositionally biased region" description="Pro residues" evidence="6">
    <location>
        <begin position="336"/>
        <end position="345"/>
    </location>
</feature>
<evidence type="ECO:0000259" key="8">
    <source>
        <dbReference type="PROSITE" id="PS50011"/>
    </source>
</evidence>
<keyword evidence="4 5" id="KW-0067">ATP-binding</keyword>
<keyword evidence="2 5" id="KW-0547">Nucleotide-binding</keyword>
<dbReference type="PROSITE" id="PS00108">
    <property type="entry name" value="PROTEIN_KINASE_ST"/>
    <property type="match status" value="1"/>
</dbReference>
<dbReference type="PROSITE" id="PS50011">
    <property type="entry name" value="PROTEIN_KINASE_DOM"/>
    <property type="match status" value="1"/>
</dbReference>
<reference evidence="10" key="1">
    <citation type="journal article" date="2019" name="Int. J. Syst. Evol. Microbiol.">
        <title>The Global Catalogue of Microorganisms (GCM) 10K type strain sequencing project: providing services to taxonomists for standard genome sequencing and annotation.</title>
        <authorList>
            <consortium name="The Broad Institute Genomics Platform"/>
            <consortium name="The Broad Institute Genome Sequencing Center for Infectious Disease"/>
            <person name="Wu L."/>
            <person name="Ma J."/>
        </authorList>
    </citation>
    <scope>NUCLEOTIDE SEQUENCE [LARGE SCALE GENOMIC DNA]</scope>
    <source>
        <strain evidence="10">JCM 4542</strain>
    </source>
</reference>
<dbReference type="InterPro" id="IPR008271">
    <property type="entry name" value="Ser/Thr_kinase_AS"/>
</dbReference>
<evidence type="ECO:0000256" key="3">
    <source>
        <dbReference type="ARBA" id="ARBA00022777"/>
    </source>
</evidence>
<dbReference type="InterPro" id="IPR000719">
    <property type="entry name" value="Prot_kinase_dom"/>
</dbReference>
<evidence type="ECO:0000256" key="1">
    <source>
        <dbReference type="ARBA" id="ARBA00022679"/>
    </source>
</evidence>
<evidence type="ECO:0000256" key="2">
    <source>
        <dbReference type="ARBA" id="ARBA00022741"/>
    </source>
</evidence>
<comment type="caution">
    <text evidence="9">The sequence shown here is derived from an EMBL/GenBank/DDBJ whole genome shotgun (WGS) entry which is preliminary data.</text>
</comment>
<dbReference type="CDD" id="cd14014">
    <property type="entry name" value="STKc_PknB_like"/>
    <property type="match status" value="1"/>
</dbReference>
<dbReference type="SMART" id="SM00220">
    <property type="entry name" value="S_TKc"/>
    <property type="match status" value="1"/>
</dbReference>
<evidence type="ECO:0000256" key="6">
    <source>
        <dbReference type="SAM" id="MobiDB-lite"/>
    </source>
</evidence>
<dbReference type="Gene3D" id="3.30.200.20">
    <property type="entry name" value="Phosphorylase Kinase, domain 1"/>
    <property type="match status" value="1"/>
</dbReference>
<accession>A0ABP6G5Z7</accession>
<feature type="binding site" evidence="5">
    <location>
        <position position="43"/>
    </location>
    <ligand>
        <name>ATP</name>
        <dbReference type="ChEBI" id="CHEBI:30616"/>
    </ligand>
</feature>
<gene>
    <name evidence="9" type="ORF">GCM10010315_30340</name>
</gene>
<dbReference type="InterPro" id="IPR011009">
    <property type="entry name" value="Kinase-like_dom_sf"/>
</dbReference>
<dbReference type="PANTHER" id="PTHR43289:SF34">
    <property type="entry name" value="SERINE_THREONINE-PROTEIN KINASE YBDM-RELATED"/>
    <property type="match status" value="1"/>
</dbReference>
<dbReference type="SUPFAM" id="SSF56112">
    <property type="entry name" value="Protein kinase-like (PK-like)"/>
    <property type="match status" value="1"/>
</dbReference>
<feature type="transmembrane region" description="Helical" evidence="7">
    <location>
        <begin position="373"/>
        <end position="391"/>
    </location>
</feature>
<keyword evidence="10" id="KW-1185">Reference proteome</keyword>
<keyword evidence="3" id="KW-0418">Kinase</keyword>
<dbReference type="InterPro" id="IPR017441">
    <property type="entry name" value="Protein_kinase_ATP_BS"/>
</dbReference>
<dbReference type="Proteomes" id="UP001500886">
    <property type="component" value="Unassembled WGS sequence"/>
</dbReference>
<feature type="domain" description="Protein kinase" evidence="8">
    <location>
        <begin position="15"/>
        <end position="268"/>
    </location>
</feature>
<protein>
    <recommendedName>
        <fullName evidence="8">Protein kinase domain-containing protein</fullName>
    </recommendedName>
</protein>
<name>A0ABP6G5Z7_9ACTN</name>
<dbReference type="Pfam" id="PF00069">
    <property type="entry name" value="Pkinase"/>
    <property type="match status" value="1"/>
</dbReference>
<feature type="transmembrane region" description="Helical" evidence="7">
    <location>
        <begin position="403"/>
        <end position="423"/>
    </location>
</feature>
<feature type="transmembrane region" description="Helical" evidence="7">
    <location>
        <begin position="435"/>
        <end position="455"/>
    </location>
</feature>
<organism evidence="9 10">
    <name type="scientific">Streptomyces luteosporeus</name>
    <dbReference type="NCBI Taxonomy" id="173856"/>
    <lineage>
        <taxon>Bacteria</taxon>
        <taxon>Bacillati</taxon>
        <taxon>Actinomycetota</taxon>
        <taxon>Actinomycetes</taxon>
        <taxon>Kitasatosporales</taxon>
        <taxon>Streptomycetaceae</taxon>
        <taxon>Streptomyces</taxon>
    </lineage>
</organism>
<evidence type="ECO:0000256" key="5">
    <source>
        <dbReference type="PROSITE-ProRule" id="PRU10141"/>
    </source>
</evidence>
<keyword evidence="7" id="KW-0812">Transmembrane</keyword>
<keyword evidence="7" id="KW-0472">Membrane</keyword>
<proteinExistence type="predicted"/>
<dbReference type="RefSeq" id="WP_344435771.1">
    <property type="nucleotide sequence ID" value="NZ_BAAASL010000010.1"/>
</dbReference>
<keyword evidence="7" id="KW-1133">Transmembrane helix</keyword>
<keyword evidence="1" id="KW-0808">Transferase</keyword>
<dbReference type="Gene3D" id="1.10.510.10">
    <property type="entry name" value="Transferase(Phosphotransferase) domain 1"/>
    <property type="match status" value="1"/>
</dbReference>
<dbReference type="EMBL" id="BAAASL010000010">
    <property type="protein sequence ID" value="GAA2717356.1"/>
    <property type="molecule type" value="Genomic_DNA"/>
</dbReference>
<sequence>MQPLGVGDPQRVNRFRLVGVLGSGGMGRVFLGRAPDGAAVAVKIVHPYLVSADRGEFRDRFIREVSAAQGVDAAFTAAVVAADPYAAIPWLATEFVPGIPLGEAVTRFGPLPEDALTVLATGLLSALAALHATGLVHRDIKPSNIMLGVDGPKVIDFGIARLADATGITRTGNTIGTLGFMAPEQFERSDVGSAADVFAAGAVLAYAATGRLPFSGDTLPLLLRNLSTQPPDLDGVPSTLLPVIEAALTKDPDVRPSATAARALVPVPRTQVDPDAGWLPPAVTTAILRAAADALSTPAAEPADPAPHSTTVAETPVTPIPGTAGSDPVTLHAPRTPAPPGPLVPDDPADPDGTAPASGKPALRPDHKAVQGAGYVLLGLAVYGGTGWYAWHGDPPRGMNGGTWLLSIFFGGLGTFVGLDDLFEVFYPAKADSPGQVLTALVLAVAGFVAFALVVV</sequence>
<dbReference type="PROSITE" id="PS00107">
    <property type="entry name" value="PROTEIN_KINASE_ATP"/>
    <property type="match status" value="1"/>
</dbReference>
<evidence type="ECO:0000256" key="4">
    <source>
        <dbReference type="ARBA" id="ARBA00022840"/>
    </source>
</evidence>
<evidence type="ECO:0000256" key="7">
    <source>
        <dbReference type="SAM" id="Phobius"/>
    </source>
</evidence>
<evidence type="ECO:0000313" key="9">
    <source>
        <dbReference type="EMBL" id="GAA2717356.1"/>
    </source>
</evidence>
<dbReference type="PANTHER" id="PTHR43289">
    <property type="entry name" value="MITOGEN-ACTIVATED PROTEIN KINASE KINASE KINASE 20-RELATED"/>
    <property type="match status" value="1"/>
</dbReference>
<feature type="region of interest" description="Disordered" evidence="6">
    <location>
        <begin position="296"/>
        <end position="366"/>
    </location>
</feature>